<dbReference type="AlphaFoldDB" id="A0AAE1DB46"/>
<evidence type="ECO:0000313" key="3">
    <source>
        <dbReference type="EMBL" id="KAK3762973.1"/>
    </source>
</evidence>
<evidence type="ECO:0000256" key="1">
    <source>
        <dbReference type="SAM" id="MobiDB-lite"/>
    </source>
</evidence>
<dbReference type="EMBL" id="JAWDGP010004620">
    <property type="protein sequence ID" value="KAK3762973.1"/>
    <property type="molecule type" value="Genomic_DNA"/>
</dbReference>
<dbReference type="Gene3D" id="3.30.40.10">
    <property type="entry name" value="Zinc/RING finger domain, C3HC4 (zinc finger)"/>
    <property type="match status" value="1"/>
</dbReference>
<dbReference type="Proteomes" id="UP001283361">
    <property type="component" value="Unassembled WGS sequence"/>
</dbReference>
<evidence type="ECO:0000259" key="2">
    <source>
        <dbReference type="Pfam" id="PF20700"/>
    </source>
</evidence>
<dbReference type="Pfam" id="PF20700">
    <property type="entry name" value="Mutator"/>
    <property type="match status" value="1"/>
</dbReference>
<keyword evidence="4" id="KW-1185">Reference proteome</keyword>
<feature type="region of interest" description="Disordered" evidence="1">
    <location>
        <begin position="121"/>
        <end position="180"/>
    </location>
</feature>
<protein>
    <recommendedName>
        <fullName evidence="2">Mutator-like transposase domain-containing protein</fullName>
    </recommendedName>
</protein>
<comment type="caution">
    <text evidence="3">The sequence shown here is derived from an EMBL/GenBank/DDBJ whole genome shotgun (WGS) entry which is preliminary data.</text>
</comment>
<evidence type="ECO:0000313" key="4">
    <source>
        <dbReference type="Proteomes" id="UP001283361"/>
    </source>
</evidence>
<name>A0AAE1DB46_9GAST</name>
<dbReference type="SUPFAM" id="SSF57903">
    <property type="entry name" value="FYVE/PHD zinc finger"/>
    <property type="match status" value="1"/>
</dbReference>
<reference evidence="3" key="1">
    <citation type="journal article" date="2023" name="G3 (Bethesda)">
        <title>A reference genome for the long-term kleptoplast-retaining sea slug Elysia crispata morphotype clarki.</title>
        <authorList>
            <person name="Eastman K.E."/>
            <person name="Pendleton A.L."/>
            <person name="Shaikh M.A."/>
            <person name="Suttiyut T."/>
            <person name="Ogas R."/>
            <person name="Tomko P."/>
            <person name="Gavelis G."/>
            <person name="Widhalm J.R."/>
            <person name="Wisecaver J.H."/>
        </authorList>
    </citation>
    <scope>NUCLEOTIDE SEQUENCE</scope>
    <source>
        <strain evidence="3">ECLA1</strain>
    </source>
</reference>
<organism evidence="3 4">
    <name type="scientific">Elysia crispata</name>
    <name type="common">lettuce slug</name>
    <dbReference type="NCBI Taxonomy" id="231223"/>
    <lineage>
        <taxon>Eukaryota</taxon>
        <taxon>Metazoa</taxon>
        <taxon>Spiralia</taxon>
        <taxon>Lophotrochozoa</taxon>
        <taxon>Mollusca</taxon>
        <taxon>Gastropoda</taxon>
        <taxon>Heterobranchia</taxon>
        <taxon>Euthyneura</taxon>
        <taxon>Panpulmonata</taxon>
        <taxon>Sacoglossa</taxon>
        <taxon>Placobranchoidea</taxon>
        <taxon>Plakobranchidae</taxon>
        <taxon>Elysia</taxon>
    </lineage>
</organism>
<gene>
    <name evidence="3" type="ORF">RRG08_015714</name>
</gene>
<dbReference type="InterPro" id="IPR049012">
    <property type="entry name" value="Mutator_transp_dom"/>
</dbReference>
<feature type="domain" description="Mutator-like transposase" evidence="2">
    <location>
        <begin position="13"/>
        <end position="124"/>
    </location>
</feature>
<dbReference type="InterPro" id="IPR011011">
    <property type="entry name" value="Znf_FYVE_PHD"/>
</dbReference>
<feature type="compositionally biased region" description="Basic residues" evidence="1">
    <location>
        <begin position="134"/>
        <end position="149"/>
    </location>
</feature>
<dbReference type="InterPro" id="IPR013083">
    <property type="entry name" value="Znf_RING/FYVE/PHD"/>
</dbReference>
<sequence length="214" mass="23754">MINLPQHDDQLTLSDGDANTITAIHTLNPYLGSTVEKQECVNHVAKRVGKGLRTAVDDVKQKRITLGGKGEGQLTEKKMTRQQKYYRKAVLSHSDVPSMRLAIWATIEHCSSTDDDLKHSHCHSIREPSQKQARGWRKEKGRGRGRGRVTHSDSRARSRSPLDTSSDDTECGRCGQSGGKDWTASCACDICDLWCHAICVNLSPGELKNMTPED</sequence>
<accession>A0AAE1DB46</accession>
<proteinExistence type="predicted"/>